<dbReference type="GO" id="GO:0003862">
    <property type="term" value="F:3-isopropylmalate dehydrogenase activity"/>
    <property type="evidence" value="ECO:0007669"/>
    <property type="project" value="UniProtKB-UniRule"/>
</dbReference>
<dbReference type="FunFam" id="3.40.718.10:FF:000028">
    <property type="entry name" value="3-isopropylmalate dehydrogenase"/>
    <property type="match status" value="1"/>
</dbReference>
<comment type="cofactor">
    <cofactor evidence="15 16">
        <name>Mg(2+)</name>
        <dbReference type="ChEBI" id="CHEBI:18420"/>
    </cofactor>
    <cofactor evidence="15 16">
        <name>Mn(2+)</name>
        <dbReference type="ChEBI" id="CHEBI:29035"/>
    </cofactor>
    <text evidence="15 16">Binds 1 Mg(2+) or Mn(2+) ion per subunit.</text>
</comment>
<comment type="cofactor">
    <cofactor evidence="2">
        <name>Mn(2+)</name>
        <dbReference type="ChEBI" id="CHEBI:29035"/>
    </cofactor>
</comment>
<dbReference type="PROSITE" id="PS00470">
    <property type="entry name" value="IDH_IMDH"/>
    <property type="match status" value="1"/>
</dbReference>
<comment type="catalytic activity">
    <reaction evidence="1 15 16">
        <text>(2R,3S)-3-isopropylmalate + NAD(+) = 4-methyl-2-oxopentanoate + CO2 + NADH</text>
        <dbReference type="Rhea" id="RHEA:32271"/>
        <dbReference type="ChEBI" id="CHEBI:16526"/>
        <dbReference type="ChEBI" id="CHEBI:17865"/>
        <dbReference type="ChEBI" id="CHEBI:35121"/>
        <dbReference type="ChEBI" id="CHEBI:57540"/>
        <dbReference type="ChEBI" id="CHEBI:57945"/>
        <dbReference type="EC" id="1.1.1.85"/>
    </reaction>
</comment>
<feature type="site" description="Important for catalysis" evidence="15">
    <location>
        <position position="142"/>
    </location>
</feature>
<dbReference type="InterPro" id="IPR019818">
    <property type="entry name" value="IsoCit/isopropylmalate_DH_CS"/>
</dbReference>
<dbReference type="EC" id="1.1.1.85" evidence="15"/>
<dbReference type="EMBL" id="FLUQ01000001">
    <property type="protein sequence ID" value="SBV99611.1"/>
    <property type="molecule type" value="Genomic_DNA"/>
</dbReference>
<feature type="binding site" evidence="15">
    <location>
        <position position="248"/>
    </location>
    <ligand>
        <name>Mg(2+)</name>
        <dbReference type="ChEBI" id="CHEBI:18420"/>
    </ligand>
</feature>
<evidence type="ECO:0000256" key="7">
    <source>
        <dbReference type="ARBA" id="ARBA00022430"/>
    </source>
</evidence>
<evidence type="ECO:0000256" key="13">
    <source>
        <dbReference type="ARBA" id="ARBA00023027"/>
    </source>
</evidence>
<keyword evidence="9 15" id="KW-0028">Amino-acid biosynthesis</keyword>
<comment type="subcellular location">
    <subcellularLocation>
        <location evidence="3 15">Cytoplasm</location>
    </subcellularLocation>
</comment>
<evidence type="ECO:0000313" key="18">
    <source>
        <dbReference type="EMBL" id="SBV99611.1"/>
    </source>
</evidence>
<evidence type="ECO:0000256" key="8">
    <source>
        <dbReference type="ARBA" id="ARBA00022490"/>
    </source>
</evidence>
<dbReference type="InterPro" id="IPR024084">
    <property type="entry name" value="IsoPropMal-DH-like_dom"/>
</dbReference>
<keyword evidence="8 15" id="KW-0963">Cytoplasm</keyword>
<keyword evidence="10 15" id="KW-0479">Metal-binding</keyword>
<keyword evidence="12 15" id="KW-0560">Oxidoreductase</keyword>
<evidence type="ECO:0000256" key="9">
    <source>
        <dbReference type="ARBA" id="ARBA00022605"/>
    </source>
</evidence>
<feature type="binding site" evidence="15">
    <location>
        <position position="135"/>
    </location>
    <ligand>
        <name>substrate</name>
    </ligand>
</feature>
<comment type="similarity">
    <text evidence="5 15">Belongs to the isocitrate and isopropylmalate dehydrogenases family. LeuB type 1 subfamily.</text>
</comment>
<evidence type="ECO:0000259" key="17">
    <source>
        <dbReference type="SMART" id="SM01329"/>
    </source>
</evidence>
<accession>A0A212JJM4</accession>
<keyword evidence="15" id="KW-0464">Manganese</keyword>
<dbReference type="GO" id="GO:0051287">
    <property type="term" value="F:NAD binding"/>
    <property type="evidence" value="ECO:0007669"/>
    <property type="project" value="InterPro"/>
</dbReference>
<evidence type="ECO:0000256" key="2">
    <source>
        <dbReference type="ARBA" id="ARBA00001936"/>
    </source>
</evidence>
<protein>
    <recommendedName>
        <fullName evidence="15">3-isopropylmalate dehydrogenase</fullName>
        <ecNumber evidence="15">1.1.1.85</ecNumber>
    </recommendedName>
    <alternativeName>
        <fullName evidence="15">3-IPM-DH</fullName>
    </alternativeName>
    <alternativeName>
        <fullName evidence="15">Beta-IPM dehydrogenase</fullName>
        <shortName evidence="15">IMDH</shortName>
    </alternativeName>
</protein>
<dbReference type="UniPathway" id="UPA00048">
    <property type="reaction ID" value="UER00072"/>
</dbReference>
<evidence type="ECO:0000256" key="12">
    <source>
        <dbReference type="ARBA" id="ARBA00023002"/>
    </source>
</evidence>
<feature type="binding site" evidence="15">
    <location>
        <position position="224"/>
    </location>
    <ligand>
        <name>substrate</name>
    </ligand>
</feature>
<feature type="domain" description="Isopropylmalate dehydrogenase-like" evidence="17">
    <location>
        <begin position="4"/>
        <end position="359"/>
    </location>
</feature>
<dbReference type="GO" id="GO:0009098">
    <property type="term" value="P:L-leucine biosynthetic process"/>
    <property type="evidence" value="ECO:0007669"/>
    <property type="project" value="UniProtKB-UniRule"/>
</dbReference>
<sequence>MNHHLVVLPGDGIGPEIVAQALAVLDAAEKRFGFTVAREEHLLGGAAIDATGDPLPQRTLDACKKADAVLLGAVGGPKWDALPHGKRPESGLLGIRKALNLYANIRPATVFPELSSLSGLRPDAVKNGIDLVVVRELTGDVYFGQPAGMEVRDGVRHAFNTMIYNENEIRRIATVGFETAMLRKKRMVSVDKANVLASSRLWREIVDDMRREYPEVAVSHMYVDNCTMQLVINPAQFDVILTGNLFGDILSDEASAICGSLGLLPSASVSGLGKGGGAGIFEPIHGSAPDIAGQDKANPLATILSLAMMLDMAFARNDAATAITEAVRGVLKAGYRTGDIASSMSAPKLVGCKEMGSLVAAAVLRG</sequence>
<dbReference type="PANTHER" id="PTHR42979">
    <property type="entry name" value="3-ISOPROPYLMALATE DEHYDROGENASE"/>
    <property type="match status" value="1"/>
</dbReference>
<evidence type="ECO:0000256" key="16">
    <source>
        <dbReference type="RuleBase" id="RU004445"/>
    </source>
</evidence>
<dbReference type="PANTHER" id="PTHR42979:SF1">
    <property type="entry name" value="3-ISOPROPYLMALATE DEHYDROGENASE"/>
    <property type="match status" value="1"/>
</dbReference>
<evidence type="ECO:0000256" key="6">
    <source>
        <dbReference type="ARBA" id="ARBA00011738"/>
    </source>
</evidence>
<keyword evidence="11 15" id="KW-0460">Magnesium</keyword>
<dbReference type="SUPFAM" id="SSF53659">
    <property type="entry name" value="Isocitrate/Isopropylmalate dehydrogenase-like"/>
    <property type="match status" value="1"/>
</dbReference>
<evidence type="ECO:0000256" key="5">
    <source>
        <dbReference type="ARBA" id="ARBA00008319"/>
    </source>
</evidence>
<keyword evidence="14 15" id="KW-0100">Branched-chain amino acid biosynthesis</keyword>
<keyword evidence="7 15" id="KW-0432">Leucine biosynthesis</keyword>
<dbReference type="NCBIfam" id="TIGR00169">
    <property type="entry name" value="leuB"/>
    <property type="match status" value="1"/>
</dbReference>
<dbReference type="HAMAP" id="MF_01033">
    <property type="entry name" value="LeuB_type1"/>
    <property type="match status" value="1"/>
</dbReference>
<feature type="binding site" evidence="15">
    <location>
        <position position="96"/>
    </location>
    <ligand>
        <name>substrate</name>
    </ligand>
</feature>
<dbReference type="GO" id="GO:0000287">
    <property type="term" value="F:magnesium ion binding"/>
    <property type="evidence" value="ECO:0007669"/>
    <property type="project" value="InterPro"/>
</dbReference>
<comment type="pathway">
    <text evidence="4 15 16">Amino-acid biosynthesis; L-leucine biosynthesis; L-leucine from 3-methyl-2-oxobutanoate: step 3/4.</text>
</comment>
<evidence type="ECO:0000256" key="3">
    <source>
        <dbReference type="ARBA" id="ARBA00004496"/>
    </source>
</evidence>
<organism evidence="18">
    <name type="scientific">uncultured delta proteobacterium</name>
    <dbReference type="NCBI Taxonomy" id="34034"/>
    <lineage>
        <taxon>Bacteria</taxon>
        <taxon>Deltaproteobacteria</taxon>
        <taxon>environmental samples</taxon>
    </lineage>
</organism>
<evidence type="ECO:0000256" key="14">
    <source>
        <dbReference type="ARBA" id="ARBA00023304"/>
    </source>
</evidence>
<comment type="subunit">
    <text evidence="6 15 16">Homodimer.</text>
</comment>
<evidence type="ECO:0000256" key="4">
    <source>
        <dbReference type="ARBA" id="ARBA00004762"/>
    </source>
</evidence>
<dbReference type="Pfam" id="PF00180">
    <property type="entry name" value="Iso_dh"/>
    <property type="match status" value="1"/>
</dbReference>
<dbReference type="AlphaFoldDB" id="A0A212JJM4"/>
<gene>
    <name evidence="15 18" type="primary">leuB</name>
    <name evidence="18" type="ORF">KL86DPRO_11631</name>
</gene>
<dbReference type="Gene3D" id="3.40.718.10">
    <property type="entry name" value="Isopropylmalate Dehydrogenase"/>
    <property type="match status" value="1"/>
</dbReference>
<reference evidence="18" key="1">
    <citation type="submission" date="2016-04" db="EMBL/GenBank/DDBJ databases">
        <authorList>
            <person name="Evans L.H."/>
            <person name="Alamgir A."/>
            <person name="Owens N."/>
            <person name="Weber N.D."/>
            <person name="Virtaneva K."/>
            <person name="Barbian K."/>
            <person name="Babar A."/>
            <person name="Rosenke K."/>
        </authorList>
    </citation>
    <scope>NUCLEOTIDE SEQUENCE</scope>
    <source>
        <strain evidence="18">86</strain>
    </source>
</reference>
<evidence type="ECO:0000256" key="10">
    <source>
        <dbReference type="ARBA" id="ARBA00022723"/>
    </source>
</evidence>
<evidence type="ECO:0000256" key="11">
    <source>
        <dbReference type="ARBA" id="ARBA00022842"/>
    </source>
</evidence>
<feature type="binding site" evidence="15">
    <location>
        <begin position="286"/>
        <end position="298"/>
    </location>
    <ligand>
        <name>NAD(+)</name>
        <dbReference type="ChEBI" id="CHEBI:57540"/>
    </ligand>
</feature>
<evidence type="ECO:0000256" key="15">
    <source>
        <dbReference type="HAMAP-Rule" id="MF_01033"/>
    </source>
</evidence>
<feature type="binding site" evidence="15">
    <location>
        <begin position="76"/>
        <end position="89"/>
    </location>
    <ligand>
        <name>NAD(+)</name>
        <dbReference type="ChEBI" id="CHEBI:57540"/>
    </ligand>
</feature>
<dbReference type="InterPro" id="IPR004429">
    <property type="entry name" value="Isopropylmalate_DH"/>
</dbReference>
<dbReference type="GO" id="GO:0005829">
    <property type="term" value="C:cytosol"/>
    <property type="evidence" value="ECO:0007669"/>
    <property type="project" value="TreeGrafter"/>
</dbReference>
<dbReference type="SMART" id="SM01329">
    <property type="entry name" value="Iso_dh"/>
    <property type="match status" value="1"/>
</dbReference>
<keyword evidence="13 15" id="KW-0520">NAD</keyword>
<feature type="site" description="Important for catalysis" evidence="15">
    <location>
        <position position="192"/>
    </location>
</feature>
<feature type="binding site" evidence="15">
    <location>
        <position position="224"/>
    </location>
    <ligand>
        <name>Mg(2+)</name>
        <dbReference type="ChEBI" id="CHEBI:18420"/>
    </ligand>
</feature>
<evidence type="ECO:0000256" key="1">
    <source>
        <dbReference type="ARBA" id="ARBA00000624"/>
    </source>
</evidence>
<feature type="binding site" evidence="15">
    <location>
        <position position="106"/>
    </location>
    <ligand>
        <name>substrate</name>
    </ligand>
</feature>
<name>A0A212JJM4_9DELT</name>
<comment type="function">
    <text evidence="15 16">Catalyzes the oxidation of 3-carboxy-2-hydroxy-4-methylpentanoate (3-isopropylmalate) to 3-carboxy-4-methyl-2-oxopentanoate. The product decarboxylates to 4-methyl-2 oxopentanoate.</text>
</comment>
<feature type="binding site" evidence="15">
    <location>
        <position position="252"/>
    </location>
    <ligand>
        <name>Mg(2+)</name>
        <dbReference type="ChEBI" id="CHEBI:18420"/>
    </ligand>
</feature>
<proteinExistence type="inferred from homology"/>